<dbReference type="AlphaFoldDB" id="A0A165JX14"/>
<evidence type="ECO:0000313" key="2">
    <source>
        <dbReference type="EMBL" id="KZV95456.1"/>
    </source>
</evidence>
<organism evidence="2 3">
    <name type="scientific">Exidia glandulosa HHB12029</name>
    <dbReference type="NCBI Taxonomy" id="1314781"/>
    <lineage>
        <taxon>Eukaryota</taxon>
        <taxon>Fungi</taxon>
        <taxon>Dikarya</taxon>
        <taxon>Basidiomycota</taxon>
        <taxon>Agaricomycotina</taxon>
        <taxon>Agaricomycetes</taxon>
        <taxon>Auriculariales</taxon>
        <taxon>Exidiaceae</taxon>
        <taxon>Exidia</taxon>
    </lineage>
</organism>
<protein>
    <submittedName>
        <fullName evidence="2">Uncharacterized protein</fullName>
    </submittedName>
</protein>
<accession>A0A165JX14</accession>
<keyword evidence="3" id="KW-1185">Reference proteome</keyword>
<dbReference type="EMBL" id="KV425956">
    <property type="protein sequence ID" value="KZV95456.1"/>
    <property type="molecule type" value="Genomic_DNA"/>
</dbReference>
<gene>
    <name evidence="2" type="ORF">EXIGLDRAFT_735186</name>
</gene>
<feature type="compositionally biased region" description="Basic and acidic residues" evidence="1">
    <location>
        <begin position="54"/>
        <end position="80"/>
    </location>
</feature>
<evidence type="ECO:0000313" key="3">
    <source>
        <dbReference type="Proteomes" id="UP000077266"/>
    </source>
</evidence>
<sequence>MSASPSPFPAYSSAPGAMGIYAAVAPVATPVKPATKGKPLNVFSDDGLFLERFQRNKMEDNEKKKQEDELKKKREFDARFKNRRKRPAPTDSDASRSVTPETAAAASAAPAKKVKTSSEPAEPLTAYQKEVKSYSSRSLKEDNTHIGSRSLVR</sequence>
<feature type="compositionally biased region" description="Low complexity" evidence="1">
    <location>
        <begin position="97"/>
        <end position="111"/>
    </location>
</feature>
<dbReference type="InParanoid" id="A0A165JX14"/>
<dbReference type="Proteomes" id="UP000077266">
    <property type="component" value="Unassembled WGS sequence"/>
</dbReference>
<feature type="region of interest" description="Disordered" evidence="1">
    <location>
        <begin position="54"/>
        <end position="153"/>
    </location>
</feature>
<reference evidence="2 3" key="1">
    <citation type="journal article" date="2016" name="Mol. Biol. Evol.">
        <title>Comparative Genomics of Early-Diverging Mushroom-Forming Fungi Provides Insights into the Origins of Lignocellulose Decay Capabilities.</title>
        <authorList>
            <person name="Nagy L.G."/>
            <person name="Riley R."/>
            <person name="Tritt A."/>
            <person name="Adam C."/>
            <person name="Daum C."/>
            <person name="Floudas D."/>
            <person name="Sun H."/>
            <person name="Yadav J.S."/>
            <person name="Pangilinan J."/>
            <person name="Larsson K.H."/>
            <person name="Matsuura K."/>
            <person name="Barry K."/>
            <person name="Labutti K."/>
            <person name="Kuo R."/>
            <person name="Ohm R.A."/>
            <person name="Bhattacharya S.S."/>
            <person name="Shirouzu T."/>
            <person name="Yoshinaga Y."/>
            <person name="Martin F.M."/>
            <person name="Grigoriev I.V."/>
            <person name="Hibbett D.S."/>
        </authorList>
    </citation>
    <scope>NUCLEOTIDE SEQUENCE [LARGE SCALE GENOMIC DNA]</scope>
    <source>
        <strain evidence="2 3">HHB12029</strain>
    </source>
</reference>
<name>A0A165JX14_EXIGL</name>
<dbReference type="OrthoDB" id="5544050at2759"/>
<proteinExistence type="predicted"/>
<evidence type="ECO:0000256" key="1">
    <source>
        <dbReference type="SAM" id="MobiDB-lite"/>
    </source>
</evidence>